<dbReference type="GO" id="GO:0004672">
    <property type="term" value="F:protein kinase activity"/>
    <property type="evidence" value="ECO:0007669"/>
    <property type="project" value="InterPro"/>
</dbReference>
<keyword evidence="4" id="KW-1185">Reference proteome</keyword>
<dbReference type="CDD" id="cd05121">
    <property type="entry name" value="ABC1_ADCK3-like"/>
    <property type="match status" value="1"/>
</dbReference>
<organism evidence="3 4">
    <name type="scientific">Malus domestica</name>
    <name type="common">Apple</name>
    <name type="synonym">Pyrus malus</name>
    <dbReference type="NCBI Taxonomy" id="3750"/>
    <lineage>
        <taxon>Eukaryota</taxon>
        <taxon>Viridiplantae</taxon>
        <taxon>Streptophyta</taxon>
        <taxon>Embryophyta</taxon>
        <taxon>Tracheophyta</taxon>
        <taxon>Spermatophyta</taxon>
        <taxon>Magnoliopsida</taxon>
        <taxon>eudicotyledons</taxon>
        <taxon>Gunneridae</taxon>
        <taxon>Pentapetalae</taxon>
        <taxon>rosids</taxon>
        <taxon>fabids</taxon>
        <taxon>Rosales</taxon>
        <taxon>Rosaceae</taxon>
        <taxon>Amygdaloideae</taxon>
        <taxon>Maleae</taxon>
        <taxon>Malus</taxon>
    </lineage>
</organism>
<dbReference type="PANTHER" id="PTHR43173">
    <property type="entry name" value="ABC1 FAMILY PROTEIN"/>
    <property type="match status" value="1"/>
</dbReference>
<protein>
    <recommendedName>
        <fullName evidence="2">Protein kinase domain-containing protein</fullName>
    </recommendedName>
</protein>
<dbReference type="STRING" id="3750.A0A498JLX7"/>
<feature type="domain" description="Protein kinase" evidence="2">
    <location>
        <begin position="136"/>
        <end position="461"/>
    </location>
</feature>
<dbReference type="PROSITE" id="PS50011">
    <property type="entry name" value="PROTEIN_KINASE_DOM"/>
    <property type="match status" value="1"/>
</dbReference>
<dbReference type="InterPro" id="IPR004147">
    <property type="entry name" value="ABC1_dom"/>
</dbReference>
<dbReference type="Proteomes" id="UP000290289">
    <property type="component" value="Chromosome 6"/>
</dbReference>
<dbReference type="InterPro" id="IPR051130">
    <property type="entry name" value="Mito_struct-func_regulator"/>
</dbReference>
<dbReference type="PANTHER" id="PTHR43173:SF12">
    <property type="entry name" value="PROTEIN KINASE SUPERFAMILY PROTEIN"/>
    <property type="match status" value="1"/>
</dbReference>
<gene>
    <name evidence="3" type="ORF">DVH24_008556</name>
</gene>
<evidence type="ECO:0000313" key="4">
    <source>
        <dbReference type="Proteomes" id="UP000290289"/>
    </source>
</evidence>
<name>A0A498JLX7_MALDO</name>
<dbReference type="AlphaFoldDB" id="A0A498JLX7"/>
<sequence length="661" mass="73504">MLPLPPIDLKDVRQKLATHFRPWQRSFQFWVRAVDIYTGYKAFQLRVSLVKDAKKQEEMWERQHEFAAEKIYAMCSDLGGFFLKVAQIVGKPDLAPAAWVKRLVTLYDHAPATPFDAVQLMLEMELGRNVGEVFERFDVDPLGSASIAQVHRARLRGDKTDVVVKVQHPGVQDLMMTDIHNLQAFALYMQKTDIKFDLYSVTKEMEKQIGYEFDFMREADAMERISRFLYENNKRRPVLVPRLIRDMVTRRVLVMEYIDGTPILNLGDEIAKRGINPGGKIAVAAKQKILQSLTLAYGQMILKSGFFHADPHPGNILICKGSEVALLDYGQVKDLPNELRLGYANLVLAIADGDPIRASESYRELGIETLSKCENEQHEMLKLAQTMFDTKLPPGVTMLQPFSDESSIKKIAVQGFPEELFSVLRTVHLLRGLSVGLGINYSCAEQWRPIAEEALFRAGRLKGRPIKARGRRRGLSRASSCPAESLERPPSKILKDDSLSIYESTLLKLKLGAKRNLSPCSNEAGETDAGSTSSSPDSEPMKIDANCASSAGTSPGCIEAASSPQEEFMTLDTDCSSPRSSTSFSDCHSTGTLKQQRSTNVSVFYLFSKFKRAQEAICSSSGDTTMTENASISPSSSGCQSFNSTEHSEQECMNSLPASCA</sequence>
<dbReference type="InterPro" id="IPR000719">
    <property type="entry name" value="Prot_kinase_dom"/>
</dbReference>
<dbReference type="InterPro" id="IPR011009">
    <property type="entry name" value="Kinase-like_dom_sf"/>
</dbReference>
<feature type="region of interest" description="Disordered" evidence="1">
    <location>
        <begin position="621"/>
        <end position="642"/>
    </location>
</feature>
<feature type="region of interest" description="Disordered" evidence="1">
    <location>
        <begin position="520"/>
        <end position="546"/>
    </location>
</feature>
<evidence type="ECO:0000259" key="2">
    <source>
        <dbReference type="PROSITE" id="PS50011"/>
    </source>
</evidence>
<dbReference type="SUPFAM" id="SSF56112">
    <property type="entry name" value="Protein kinase-like (PK-like)"/>
    <property type="match status" value="1"/>
</dbReference>
<evidence type="ECO:0000313" key="3">
    <source>
        <dbReference type="EMBL" id="RXH96056.1"/>
    </source>
</evidence>
<dbReference type="EMBL" id="RDQH01000332">
    <property type="protein sequence ID" value="RXH96056.1"/>
    <property type="molecule type" value="Genomic_DNA"/>
</dbReference>
<dbReference type="Pfam" id="PF03109">
    <property type="entry name" value="ABC1"/>
    <property type="match status" value="1"/>
</dbReference>
<dbReference type="GO" id="GO:0005524">
    <property type="term" value="F:ATP binding"/>
    <property type="evidence" value="ECO:0007669"/>
    <property type="project" value="InterPro"/>
</dbReference>
<comment type="caution">
    <text evidence="3">The sequence shown here is derived from an EMBL/GenBank/DDBJ whole genome shotgun (WGS) entry which is preliminary data.</text>
</comment>
<evidence type="ECO:0000256" key="1">
    <source>
        <dbReference type="SAM" id="MobiDB-lite"/>
    </source>
</evidence>
<dbReference type="Gene3D" id="1.10.510.10">
    <property type="entry name" value="Transferase(Phosphotransferase) domain 1"/>
    <property type="match status" value="1"/>
</dbReference>
<proteinExistence type="predicted"/>
<reference evidence="3 4" key="1">
    <citation type="submission" date="2018-10" db="EMBL/GenBank/DDBJ databases">
        <title>A high-quality apple genome assembly.</title>
        <authorList>
            <person name="Hu J."/>
        </authorList>
    </citation>
    <scope>NUCLEOTIDE SEQUENCE [LARGE SCALE GENOMIC DNA]</scope>
    <source>
        <strain evidence="4">cv. HFTH1</strain>
        <tissue evidence="3">Young leaf</tissue>
    </source>
</reference>
<feature type="region of interest" description="Disordered" evidence="1">
    <location>
        <begin position="467"/>
        <end position="489"/>
    </location>
</feature>
<accession>A0A498JLX7</accession>